<dbReference type="InterPro" id="IPR038766">
    <property type="entry name" value="Membrane_comp_ABC_pdt"/>
</dbReference>
<evidence type="ECO:0000256" key="6">
    <source>
        <dbReference type="SAM" id="Phobius"/>
    </source>
</evidence>
<feature type="transmembrane region" description="Helical" evidence="6">
    <location>
        <begin position="800"/>
        <end position="823"/>
    </location>
</feature>
<sequence>MIWLRQAATIARRELRGGLSGFRIFLACLALGVAAIAAVGSVRMSITDGLEREGRTILGGDAEVEFNYRRATPEERAYLETLGQTAEVVDFRSMAATGQGGEADRALTQVKAVDDLYPLVGAVVLDPPIPLAEALADDGIIAHPVLVDRLGLSVGDELWLGAKPFTLRAVLMREPDAGGAGFGLGPRTIVLTEALEGSGLLSEGSLFESDYRVLLPDTPDDQLDVLRAQTEAELAETGARWRDRRNASPQVQRFVERMGSFLVLVGLAGLAVGGVGVSAAVRSYLDRKTGVIATLKTLGAEGRVIFAAYMMQIAVLAAVGIGIGLLLGTIIPMIAGPLIEARLPVPVAFGIHGTPLAEAALYGALTALIFTLWPLARTEQVRAASLFRDASGPSRGWPRPPFIAALAACVVLLIGLSAWLSGIPTLALWSAAGIVVALGALVLSAWGVRRLARSLARRVRGRPALRLALGAVGGPGGESTAVVLSLGLGLTVLAAVGQIDANMRAAINRDLPEIAPSYFFVDIQPDQLPAFLERVENDPAVSRVDYAPMLGGVVRQIGERSASEIDHWVTRGDRRISFADAIPAGTRITDGEWWPEGYSGAPQVSFAQEEADEIGVELGDEVTMNVLGRDITATVTSFRQVDFNSGGIGFVLVFNEAALSGAPHTWLSTVYAEEEAEAQILRDVAGDAPNITAVRVKDAIALVTEALSALAAATSWGAGATLLTGFVVLIGAAAAGERGRVFEASVLKTLGATRATVLASFAIRSALLGAAAGLVAIFGGALAGWGIMTFVMDAPYAFEWVSATAIVLGGTAATLLAGLAFAWRPLAARPAQVLRSQE</sequence>
<evidence type="ECO:0000259" key="7">
    <source>
        <dbReference type="Pfam" id="PF02687"/>
    </source>
</evidence>
<feature type="transmembrane region" description="Helical" evidence="6">
    <location>
        <begin position="306"/>
        <end position="339"/>
    </location>
</feature>
<dbReference type="EMBL" id="FORA01000007">
    <property type="protein sequence ID" value="SFJ81024.1"/>
    <property type="molecule type" value="Genomic_DNA"/>
</dbReference>
<evidence type="ECO:0000313" key="9">
    <source>
        <dbReference type="Proteomes" id="UP000199110"/>
    </source>
</evidence>
<protein>
    <submittedName>
        <fullName evidence="8">Putative ABC transport system permease protein</fullName>
    </submittedName>
</protein>
<keyword evidence="3 6" id="KW-0812">Transmembrane</keyword>
<dbReference type="RefSeq" id="WP_092784635.1">
    <property type="nucleotide sequence ID" value="NZ_FORA01000007.1"/>
</dbReference>
<proteinExistence type="predicted"/>
<name>A0A1I3UBX7_9RHOB</name>
<feature type="domain" description="ABC3 transporter permease C-terminal" evidence="7">
    <location>
        <begin position="720"/>
        <end position="825"/>
    </location>
</feature>
<feature type="transmembrane region" description="Helical" evidence="6">
    <location>
        <begin position="397"/>
        <end position="420"/>
    </location>
</feature>
<dbReference type="PANTHER" id="PTHR30287:SF1">
    <property type="entry name" value="INNER MEMBRANE PROTEIN"/>
    <property type="match status" value="1"/>
</dbReference>
<evidence type="ECO:0000256" key="2">
    <source>
        <dbReference type="ARBA" id="ARBA00022475"/>
    </source>
</evidence>
<evidence type="ECO:0000256" key="3">
    <source>
        <dbReference type="ARBA" id="ARBA00022692"/>
    </source>
</evidence>
<comment type="subcellular location">
    <subcellularLocation>
        <location evidence="1">Cell membrane</location>
        <topology evidence="1">Multi-pass membrane protein</topology>
    </subcellularLocation>
</comment>
<organism evidence="8 9">
    <name type="scientific">Jannaschia pohangensis</name>
    <dbReference type="NCBI Taxonomy" id="390807"/>
    <lineage>
        <taxon>Bacteria</taxon>
        <taxon>Pseudomonadati</taxon>
        <taxon>Pseudomonadota</taxon>
        <taxon>Alphaproteobacteria</taxon>
        <taxon>Rhodobacterales</taxon>
        <taxon>Roseobacteraceae</taxon>
        <taxon>Jannaschia</taxon>
    </lineage>
</organism>
<dbReference type="PANTHER" id="PTHR30287">
    <property type="entry name" value="MEMBRANE COMPONENT OF PREDICTED ABC SUPERFAMILY METABOLITE UPTAKE TRANSPORTER"/>
    <property type="match status" value="1"/>
</dbReference>
<dbReference type="Proteomes" id="UP000199110">
    <property type="component" value="Unassembled WGS sequence"/>
</dbReference>
<feature type="transmembrane region" description="Helical" evidence="6">
    <location>
        <begin position="359"/>
        <end position="376"/>
    </location>
</feature>
<dbReference type="InterPro" id="IPR003838">
    <property type="entry name" value="ABC3_permease_C"/>
</dbReference>
<feature type="transmembrane region" description="Helical" evidence="6">
    <location>
        <begin position="261"/>
        <end position="285"/>
    </location>
</feature>
<feature type="transmembrane region" description="Helical" evidence="6">
    <location>
        <begin position="426"/>
        <end position="448"/>
    </location>
</feature>
<keyword evidence="9" id="KW-1185">Reference proteome</keyword>
<dbReference type="OrthoDB" id="9775544at2"/>
<dbReference type="AlphaFoldDB" id="A0A1I3UBX7"/>
<evidence type="ECO:0000313" key="8">
    <source>
        <dbReference type="EMBL" id="SFJ81024.1"/>
    </source>
</evidence>
<keyword evidence="2" id="KW-1003">Cell membrane</keyword>
<keyword evidence="5 6" id="KW-0472">Membrane</keyword>
<evidence type="ECO:0000256" key="4">
    <source>
        <dbReference type="ARBA" id="ARBA00022989"/>
    </source>
</evidence>
<reference evidence="8 9" key="1">
    <citation type="submission" date="2016-10" db="EMBL/GenBank/DDBJ databases">
        <authorList>
            <person name="de Groot N.N."/>
        </authorList>
    </citation>
    <scope>NUCLEOTIDE SEQUENCE [LARGE SCALE GENOMIC DNA]</scope>
    <source>
        <strain evidence="8 9">DSM 19073</strain>
    </source>
</reference>
<accession>A0A1I3UBX7</accession>
<evidence type="ECO:0000256" key="1">
    <source>
        <dbReference type="ARBA" id="ARBA00004651"/>
    </source>
</evidence>
<evidence type="ECO:0000256" key="5">
    <source>
        <dbReference type="ARBA" id="ARBA00023136"/>
    </source>
</evidence>
<dbReference type="Pfam" id="PF02687">
    <property type="entry name" value="FtsX"/>
    <property type="match status" value="1"/>
</dbReference>
<feature type="transmembrane region" description="Helical" evidence="6">
    <location>
        <begin position="766"/>
        <end position="788"/>
    </location>
</feature>
<dbReference type="STRING" id="390807.SAMN04488095_3731"/>
<gene>
    <name evidence="8" type="ORF">SAMN04488095_3731</name>
</gene>
<dbReference type="GO" id="GO:0005886">
    <property type="term" value="C:plasma membrane"/>
    <property type="evidence" value="ECO:0007669"/>
    <property type="project" value="UniProtKB-SubCell"/>
</dbReference>
<keyword evidence="4 6" id="KW-1133">Transmembrane helix</keyword>
<feature type="transmembrane region" description="Helical" evidence="6">
    <location>
        <begin position="21"/>
        <end position="42"/>
    </location>
</feature>